<proteinExistence type="predicted"/>
<keyword evidence="2" id="KW-0812">Transmembrane</keyword>
<protein>
    <recommendedName>
        <fullName evidence="5">Transmembrane protein</fullName>
    </recommendedName>
</protein>
<gene>
    <name evidence="3" type="ORF">BGZ96_001517</name>
</gene>
<organism evidence="3 4">
    <name type="scientific">Linnemannia gamsii</name>
    <dbReference type="NCBI Taxonomy" id="64522"/>
    <lineage>
        <taxon>Eukaryota</taxon>
        <taxon>Fungi</taxon>
        <taxon>Fungi incertae sedis</taxon>
        <taxon>Mucoromycota</taxon>
        <taxon>Mortierellomycotina</taxon>
        <taxon>Mortierellomycetes</taxon>
        <taxon>Mortierellales</taxon>
        <taxon>Mortierellaceae</taxon>
        <taxon>Linnemannia</taxon>
    </lineage>
</organism>
<name>A0ABQ7JN88_9FUNG</name>
<accession>A0ABQ7JN88</accession>
<feature type="transmembrane region" description="Helical" evidence="2">
    <location>
        <begin position="370"/>
        <end position="390"/>
    </location>
</feature>
<keyword evidence="2" id="KW-1133">Transmembrane helix</keyword>
<comment type="caution">
    <text evidence="3">The sequence shown here is derived from an EMBL/GenBank/DDBJ whole genome shotgun (WGS) entry which is preliminary data.</text>
</comment>
<evidence type="ECO:0000256" key="1">
    <source>
        <dbReference type="SAM" id="MobiDB-lite"/>
    </source>
</evidence>
<evidence type="ECO:0000313" key="4">
    <source>
        <dbReference type="Proteomes" id="UP001194696"/>
    </source>
</evidence>
<feature type="compositionally biased region" description="Pro residues" evidence="1">
    <location>
        <begin position="523"/>
        <end position="532"/>
    </location>
</feature>
<feature type="compositionally biased region" description="Low complexity" evidence="1">
    <location>
        <begin position="568"/>
        <end position="585"/>
    </location>
</feature>
<evidence type="ECO:0000313" key="3">
    <source>
        <dbReference type="EMBL" id="KAG0280577.1"/>
    </source>
</evidence>
<evidence type="ECO:0000256" key="2">
    <source>
        <dbReference type="SAM" id="Phobius"/>
    </source>
</evidence>
<sequence length="599" mass="64015">MGVLNLICITTDPGSTAFYGFAYANTYTCKNFDGCSYNVLVKSNSNPSNPKAMTWTLVSMINSRNMTGFPSISGDVSCASNAQGVFTMFAWNSWSGTSVSKPFGLRYDPAGTMDAQYNFKGQGAWMNITIDNAYNWKGLFDEHKLEYANTGATSDLIHTVLNKNTNTIYLAKVDDTTKTLTAAGNWTMNSTIHGVIQGIGIGNNHLYTFGSSRSYRVSSYLTGFPLTTISPTTPVGMSYNTSQIYQTLCSATYLYYYQNVLTLICGNIQAVYSSKSAFYKITDPDNANSTGPPTNFTNEIAIMDFFAPLGDGTGPTSFALMKNFGSLKVFGNDNGFRYTHIINNAKVTDPVGVNSDPNPPSTDSDSSSTAAIIGVILGVMFVGVLIFWLVKRNLRNNKANATNPANKPLPPFPPVNNYGYPQQPRQNGGGPNYYNPAGQHLASAHPLKQNTPTTVLPMAPIAPIPQQVQSMQEQMQALQFSTHPRPNFITTGYGGEPEPSNAMPTHTSGPFLGTAGLSTAPWQPTPFVPPARPASSVGAPTSSGGGSPAAATAFSSAAPQSLRNPQASVSQYSVDSPTSSVSTPLSSPPSVPRNTRPNP</sequence>
<keyword evidence="2" id="KW-0472">Membrane</keyword>
<reference evidence="3 4" key="1">
    <citation type="journal article" date="2020" name="Fungal Divers.">
        <title>Resolving the Mortierellaceae phylogeny through synthesis of multi-gene phylogenetics and phylogenomics.</title>
        <authorList>
            <person name="Vandepol N."/>
            <person name="Liber J."/>
            <person name="Desiro A."/>
            <person name="Na H."/>
            <person name="Kennedy M."/>
            <person name="Barry K."/>
            <person name="Grigoriev I.V."/>
            <person name="Miller A.N."/>
            <person name="O'Donnell K."/>
            <person name="Stajich J.E."/>
            <person name="Bonito G."/>
        </authorList>
    </citation>
    <scope>NUCLEOTIDE SEQUENCE [LARGE SCALE GENOMIC DNA]</scope>
    <source>
        <strain evidence="3 4">AD045</strain>
    </source>
</reference>
<dbReference type="Proteomes" id="UP001194696">
    <property type="component" value="Unassembled WGS sequence"/>
</dbReference>
<evidence type="ECO:0008006" key="5">
    <source>
        <dbReference type="Google" id="ProtNLM"/>
    </source>
</evidence>
<keyword evidence="4" id="KW-1185">Reference proteome</keyword>
<feature type="region of interest" description="Disordered" evidence="1">
    <location>
        <begin position="484"/>
        <end position="599"/>
    </location>
</feature>
<feature type="compositionally biased region" description="Low complexity" evidence="1">
    <location>
        <begin position="533"/>
        <end position="561"/>
    </location>
</feature>
<dbReference type="EMBL" id="JAAAIM010001255">
    <property type="protein sequence ID" value="KAG0280577.1"/>
    <property type="molecule type" value="Genomic_DNA"/>
</dbReference>